<sequence length="138" mass="16014">MWIEIMEMYNLGENSRLQRIYAIREIISCDQSQDTTLLDPSVAAIKGRPRSLRMKVYVLLGSTRGAIYASLSIIAKIDICLTRSLREHIQMTWFRNHGKEEVILVCIQKQNYHSFIDHHIRASHVQADDMNDLARLVD</sequence>
<organism evidence="1 2">
    <name type="scientific">Solanum bulbocastanum</name>
    <name type="common">Wild potato</name>
    <dbReference type="NCBI Taxonomy" id="147425"/>
    <lineage>
        <taxon>Eukaryota</taxon>
        <taxon>Viridiplantae</taxon>
        <taxon>Streptophyta</taxon>
        <taxon>Embryophyta</taxon>
        <taxon>Tracheophyta</taxon>
        <taxon>Spermatophyta</taxon>
        <taxon>Magnoliopsida</taxon>
        <taxon>eudicotyledons</taxon>
        <taxon>Gunneridae</taxon>
        <taxon>Pentapetalae</taxon>
        <taxon>asterids</taxon>
        <taxon>lamiids</taxon>
        <taxon>Solanales</taxon>
        <taxon>Solanaceae</taxon>
        <taxon>Solanoideae</taxon>
        <taxon>Solaneae</taxon>
        <taxon>Solanum</taxon>
    </lineage>
</organism>
<protein>
    <submittedName>
        <fullName evidence="1">Uncharacterized protein</fullName>
    </submittedName>
</protein>
<evidence type="ECO:0000313" key="2">
    <source>
        <dbReference type="Proteomes" id="UP001371456"/>
    </source>
</evidence>
<keyword evidence="2" id="KW-1185">Reference proteome</keyword>
<dbReference type="EMBL" id="JBANQN010000004">
    <property type="protein sequence ID" value="KAK6792166.1"/>
    <property type="molecule type" value="Genomic_DNA"/>
</dbReference>
<accession>A0AAN8TVF2</accession>
<name>A0AAN8TVF2_SOLBU</name>
<comment type="caution">
    <text evidence="1">The sequence shown here is derived from an EMBL/GenBank/DDBJ whole genome shotgun (WGS) entry which is preliminary data.</text>
</comment>
<gene>
    <name evidence="1" type="ORF">RDI58_011247</name>
</gene>
<reference evidence="1 2" key="1">
    <citation type="submission" date="2024-02" db="EMBL/GenBank/DDBJ databases">
        <title>de novo genome assembly of Solanum bulbocastanum strain 11H21.</title>
        <authorList>
            <person name="Hosaka A.J."/>
        </authorList>
    </citation>
    <scope>NUCLEOTIDE SEQUENCE [LARGE SCALE GENOMIC DNA]</scope>
    <source>
        <tissue evidence="1">Young leaves</tissue>
    </source>
</reference>
<proteinExistence type="predicted"/>
<dbReference type="Proteomes" id="UP001371456">
    <property type="component" value="Unassembled WGS sequence"/>
</dbReference>
<dbReference type="AlphaFoldDB" id="A0AAN8TVF2"/>
<evidence type="ECO:0000313" key="1">
    <source>
        <dbReference type="EMBL" id="KAK6792166.1"/>
    </source>
</evidence>